<dbReference type="HOGENOM" id="CLU_1661229_0_0_1"/>
<dbReference type="PANTHER" id="PTHR43606:SF7">
    <property type="entry name" value="PHOSPHATASE, PUTATIVE (AFU_ORTHOLOGUE AFUA_6G08710)-RELATED"/>
    <property type="match status" value="1"/>
</dbReference>
<organism evidence="2 3">
    <name type="scientific">Moniliophthora roreri (strain MCA 2997)</name>
    <name type="common">Cocoa frosty pod rot fungus</name>
    <name type="synonym">Crinipellis roreri</name>
    <dbReference type="NCBI Taxonomy" id="1381753"/>
    <lineage>
        <taxon>Eukaryota</taxon>
        <taxon>Fungi</taxon>
        <taxon>Dikarya</taxon>
        <taxon>Basidiomycota</taxon>
        <taxon>Agaricomycotina</taxon>
        <taxon>Agaricomycetes</taxon>
        <taxon>Agaricomycetidae</taxon>
        <taxon>Agaricales</taxon>
        <taxon>Marasmiineae</taxon>
        <taxon>Marasmiaceae</taxon>
        <taxon>Moniliophthora</taxon>
    </lineage>
</organism>
<dbReference type="InterPro" id="IPR038607">
    <property type="entry name" value="PhoD-like_sf"/>
</dbReference>
<gene>
    <name evidence="2" type="ORF">Moror_10259</name>
</gene>
<name>V2XEE0_MONRO</name>
<proteinExistence type="predicted"/>
<dbReference type="STRING" id="1381753.V2XEE0"/>
<dbReference type="AlphaFoldDB" id="V2XEE0"/>
<dbReference type="OrthoDB" id="29024at2759"/>
<dbReference type="InterPro" id="IPR018946">
    <property type="entry name" value="PhoD-like_MPP"/>
</dbReference>
<dbReference type="Proteomes" id="UP000017559">
    <property type="component" value="Unassembled WGS sequence"/>
</dbReference>
<dbReference type="InterPro" id="IPR052900">
    <property type="entry name" value="Phospholipid_Metab_Enz"/>
</dbReference>
<comment type="caution">
    <text evidence="2">The sequence shown here is derived from an EMBL/GenBank/DDBJ whole genome shotgun (WGS) entry which is preliminary data.</text>
</comment>
<keyword evidence="3" id="KW-1185">Reference proteome</keyword>
<dbReference type="EMBL" id="AWSO01000303">
    <property type="protein sequence ID" value="ESK92087.1"/>
    <property type="molecule type" value="Genomic_DNA"/>
</dbReference>
<dbReference type="Pfam" id="PF09423">
    <property type="entry name" value="PhoD"/>
    <property type="match status" value="1"/>
</dbReference>
<sequence>MFTISSRYDSSESPTSERLHHCIGYFNAYGYAAHNTTADIFIHLGEYIYEYVGNGTGVGRVTTVREMATIADYRRRLNQYRTDESLVCAHQHAPWVTDDREVADNSWKAGTANSNDTAAGCSFSPSGACFTDGKLAAVRAYHEWMPIRVVAADDLFRIW</sequence>
<reference evidence="2 3" key="1">
    <citation type="journal article" date="2014" name="BMC Genomics">
        <title>Genome and secretome analysis of the hemibiotrophic fungal pathogen, Moniliophthora roreri, which causes frosty pod rot disease of cacao: mechanisms of the biotrophic and necrotrophic phases.</title>
        <authorList>
            <person name="Meinhardt L.W."/>
            <person name="Costa G.G.L."/>
            <person name="Thomazella D.P.T."/>
            <person name="Teixeira P.J.P.L."/>
            <person name="Carazzolle M.F."/>
            <person name="Schuster S.C."/>
            <person name="Carlson J.E."/>
            <person name="Guiltinan M.J."/>
            <person name="Mieczkowski P."/>
            <person name="Farmer A."/>
            <person name="Ramaraj T."/>
            <person name="Crozier J."/>
            <person name="Davis R.E."/>
            <person name="Shao J."/>
            <person name="Melnick R.L."/>
            <person name="Pereira G.A.G."/>
            <person name="Bailey B.A."/>
        </authorList>
    </citation>
    <scope>NUCLEOTIDE SEQUENCE [LARGE SCALE GENOMIC DNA]</scope>
    <source>
        <strain evidence="2 3">MCA 2997</strain>
    </source>
</reference>
<dbReference type="KEGG" id="mrr:Moror_10259"/>
<dbReference type="PANTHER" id="PTHR43606">
    <property type="entry name" value="PHOSPHATASE, PUTATIVE (AFU_ORTHOLOGUE AFUA_6G08710)-RELATED"/>
    <property type="match status" value="1"/>
</dbReference>
<evidence type="ECO:0000313" key="2">
    <source>
        <dbReference type="EMBL" id="ESK92087.1"/>
    </source>
</evidence>
<feature type="domain" description="PhoD-like phosphatase metallophosphatase" evidence="1">
    <location>
        <begin position="23"/>
        <end position="159"/>
    </location>
</feature>
<dbReference type="Gene3D" id="3.60.21.70">
    <property type="entry name" value="PhoD-like phosphatase"/>
    <property type="match status" value="1"/>
</dbReference>
<evidence type="ECO:0000259" key="1">
    <source>
        <dbReference type="Pfam" id="PF09423"/>
    </source>
</evidence>
<protein>
    <submittedName>
        <fullName evidence="2">Alkaline phosphatase</fullName>
    </submittedName>
</protein>
<accession>V2XEE0</accession>
<evidence type="ECO:0000313" key="3">
    <source>
        <dbReference type="Proteomes" id="UP000017559"/>
    </source>
</evidence>